<dbReference type="EMBL" id="FNOT01000004">
    <property type="protein sequence ID" value="SDX93660.1"/>
    <property type="molecule type" value="Genomic_DNA"/>
</dbReference>
<evidence type="ECO:0000313" key="2">
    <source>
        <dbReference type="Proteomes" id="UP000198921"/>
    </source>
</evidence>
<dbReference type="RefSeq" id="WP_091153304.1">
    <property type="nucleotide sequence ID" value="NZ_FNOT01000004.1"/>
</dbReference>
<dbReference type="Proteomes" id="UP000198921">
    <property type="component" value="Unassembled WGS sequence"/>
</dbReference>
<dbReference type="AlphaFoldDB" id="A0A1H3FRV6"/>
<name>A0A1H3FRV6_9ACTN</name>
<accession>A0A1H3FRV6</accession>
<protein>
    <submittedName>
        <fullName evidence="1">Uncharacterized protein</fullName>
    </submittedName>
</protein>
<evidence type="ECO:0000313" key="1">
    <source>
        <dbReference type="EMBL" id="SDX93660.1"/>
    </source>
</evidence>
<proteinExistence type="predicted"/>
<keyword evidence="2" id="KW-1185">Reference proteome</keyword>
<organism evidence="1 2">
    <name type="scientific">Geodermatophilus africanus</name>
    <dbReference type="NCBI Taxonomy" id="1137993"/>
    <lineage>
        <taxon>Bacteria</taxon>
        <taxon>Bacillati</taxon>
        <taxon>Actinomycetota</taxon>
        <taxon>Actinomycetes</taxon>
        <taxon>Geodermatophilales</taxon>
        <taxon>Geodermatophilaceae</taxon>
        <taxon>Geodermatophilus</taxon>
    </lineage>
</organism>
<dbReference type="OrthoDB" id="5190092at2"/>
<gene>
    <name evidence="1" type="ORF">SAMN05660209_01580</name>
</gene>
<reference evidence="2" key="1">
    <citation type="submission" date="2016-10" db="EMBL/GenBank/DDBJ databases">
        <authorList>
            <person name="Varghese N."/>
            <person name="Submissions S."/>
        </authorList>
    </citation>
    <scope>NUCLEOTIDE SEQUENCE [LARGE SCALE GENOMIC DNA]</scope>
    <source>
        <strain evidence="2">DSM 45422</strain>
    </source>
</reference>
<dbReference type="STRING" id="1137993.SAMN05660209_01580"/>
<sequence length="153" mass="15871">MQHSVINGSGDQVATVVGVESDTVVVHVQLRPRRGSTRRCLAVLAELAGAHPAVSFTLTGLSKDDRVVRVTVGVELGPRAAVAKFSPQAQAAYAFVSSVFTTLYDHMPVYSVEPGEAERAAAADLVVRLAAGSTADVVAPAPRQPAAVETIPA</sequence>